<feature type="transmembrane region" description="Helical" evidence="1">
    <location>
        <begin position="29"/>
        <end position="53"/>
    </location>
</feature>
<dbReference type="InterPro" id="IPR009577">
    <property type="entry name" value="Sm_multidrug_ex"/>
</dbReference>
<organism evidence="2">
    <name type="scientific">candidate division WOR-3 bacterium</name>
    <dbReference type="NCBI Taxonomy" id="2052148"/>
    <lineage>
        <taxon>Bacteria</taxon>
        <taxon>Bacteria division WOR-3</taxon>
    </lineage>
</organism>
<dbReference type="EMBL" id="DSUT01000113">
    <property type="protein sequence ID" value="HGK28389.1"/>
    <property type="molecule type" value="Genomic_DNA"/>
</dbReference>
<feature type="transmembrane region" description="Helical" evidence="1">
    <location>
        <begin position="149"/>
        <end position="169"/>
    </location>
</feature>
<evidence type="ECO:0000313" key="2">
    <source>
        <dbReference type="EMBL" id="HGK28389.1"/>
    </source>
</evidence>
<sequence length="226" mass="24338">MCLLTAPALGSAGEQVAGWLRARGVSPELAVLLIAALPIVELRGAVPVGIMLLGLPWWRAVLWALIGNIAPILVVLLLLEHVVAWLGRVPLLARFFDWLYARALSRSRAIQRYEFWGLVTFVGIPLPMTGAWTGAVAAKVLGLPYWRSLAAIVVGVIVAAAVVTSVSVLGRQFRWVGIGLVVLILGGFVFAVANAVREVRIRARSQARQERTAGAQPRNPDCGLRS</sequence>
<feature type="transmembrane region" description="Helical" evidence="1">
    <location>
        <begin position="115"/>
        <end position="137"/>
    </location>
</feature>
<feature type="transmembrane region" description="Helical" evidence="1">
    <location>
        <begin position="60"/>
        <end position="79"/>
    </location>
</feature>
<gene>
    <name evidence="2" type="ORF">ENS41_05480</name>
</gene>
<name>A0A7C4CDX0_UNCW3</name>
<feature type="transmembrane region" description="Helical" evidence="1">
    <location>
        <begin position="175"/>
        <end position="196"/>
    </location>
</feature>
<accession>A0A7C4CDX0</accession>
<dbReference type="PANTHER" id="PTHR36007:SF2">
    <property type="entry name" value="TRANSPORT PROTEIN-RELATED"/>
    <property type="match status" value="1"/>
</dbReference>
<keyword evidence="1" id="KW-1133">Transmembrane helix</keyword>
<dbReference type="AlphaFoldDB" id="A0A7C4CDX0"/>
<dbReference type="Pfam" id="PF06695">
    <property type="entry name" value="Sm_multidrug_ex"/>
    <property type="match status" value="1"/>
</dbReference>
<evidence type="ECO:0000256" key="1">
    <source>
        <dbReference type="SAM" id="Phobius"/>
    </source>
</evidence>
<keyword evidence="1" id="KW-0812">Transmembrane</keyword>
<proteinExistence type="predicted"/>
<dbReference type="PANTHER" id="PTHR36007">
    <property type="entry name" value="TRANSPORT PROTEIN-RELATED"/>
    <property type="match status" value="1"/>
</dbReference>
<keyword evidence="1" id="KW-0472">Membrane</keyword>
<reference evidence="2" key="1">
    <citation type="journal article" date="2020" name="mSystems">
        <title>Genome- and Community-Level Interaction Insights into Carbon Utilization and Element Cycling Functions of Hydrothermarchaeota in Hydrothermal Sediment.</title>
        <authorList>
            <person name="Zhou Z."/>
            <person name="Liu Y."/>
            <person name="Xu W."/>
            <person name="Pan J."/>
            <person name="Luo Z.H."/>
            <person name="Li M."/>
        </authorList>
    </citation>
    <scope>NUCLEOTIDE SEQUENCE [LARGE SCALE GENOMIC DNA]</scope>
    <source>
        <strain evidence="2">SpSt-488</strain>
    </source>
</reference>
<protein>
    <submittedName>
        <fullName evidence="2">Small multi-drug export (Modular protein)</fullName>
    </submittedName>
</protein>
<comment type="caution">
    <text evidence="2">The sequence shown here is derived from an EMBL/GenBank/DDBJ whole genome shotgun (WGS) entry which is preliminary data.</text>
</comment>